<evidence type="ECO:0000313" key="11">
    <source>
        <dbReference type="Proteomes" id="UP000054404"/>
    </source>
</evidence>
<dbReference type="Pfam" id="PF00215">
    <property type="entry name" value="OMPdecase"/>
    <property type="match status" value="1"/>
</dbReference>
<reference evidence="10 11" key="1">
    <citation type="submission" date="2015-11" db="EMBL/GenBank/DDBJ databases">
        <title>Draft Genome Sequence of the Type Strain Trueperella bernardiae LCDC 89-0504T, Isolated from Blood Culture.</title>
        <authorList>
            <person name="Bernier A.-M."/>
            <person name="Bernard K."/>
        </authorList>
    </citation>
    <scope>NUCLEOTIDE SEQUENCE [LARGE SCALE GENOMIC DNA]</scope>
    <source>
        <strain evidence="10 11">LCDC 89-0504</strain>
    </source>
</reference>
<feature type="active site" description="Proton donor" evidence="6">
    <location>
        <position position="78"/>
    </location>
</feature>
<evidence type="ECO:0000256" key="3">
    <source>
        <dbReference type="ARBA" id="ARBA00022793"/>
    </source>
</evidence>
<organism evidence="10 11">
    <name type="scientific">Trueperella bernardiae</name>
    <dbReference type="NCBI Taxonomy" id="59561"/>
    <lineage>
        <taxon>Bacteria</taxon>
        <taxon>Bacillati</taxon>
        <taxon>Actinomycetota</taxon>
        <taxon>Actinomycetes</taxon>
        <taxon>Actinomycetales</taxon>
        <taxon>Actinomycetaceae</taxon>
        <taxon>Trueperella</taxon>
    </lineage>
</organism>
<dbReference type="Gene3D" id="3.20.20.70">
    <property type="entry name" value="Aldolase class I"/>
    <property type="match status" value="1"/>
</dbReference>
<dbReference type="PANTHER" id="PTHR32119:SF2">
    <property type="entry name" value="OROTIDINE 5'-PHOSPHATE DECARBOXYLASE"/>
    <property type="match status" value="1"/>
</dbReference>
<name>A0A0W1KJ45_9ACTO</name>
<feature type="active site" description="For OMPdecase activity" evidence="7">
    <location>
        <position position="81"/>
    </location>
</feature>
<dbReference type="STRING" id="59561.AQZ59_01552"/>
<feature type="binding site" evidence="6">
    <location>
        <begin position="76"/>
        <end position="85"/>
    </location>
    <ligand>
        <name>substrate</name>
    </ligand>
</feature>
<evidence type="ECO:0000313" key="10">
    <source>
        <dbReference type="EMBL" id="KTF03593.1"/>
    </source>
</evidence>
<evidence type="ECO:0000259" key="9">
    <source>
        <dbReference type="SMART" id="SM00934"/>
    </source>
</evidence>
<dbReference type="GO" id="GO:0044205">
    <property type="term" value="P:'de novo' UMP biosynthetic process"/>
    <property type="evidence" value="ECO:0007669"/>
    <property type="project" value="UniProtKB-UniRule"/>
</dbReference>
<dbReference type="InterPro" id="IPR014732">
    <property type="entry name" value="OMPdecase"/>
</dbReference>
<dbReference type="InterPro" id="IPR047596">
    <property type="entry name" value="OMPdecase_bac"/>
</dbReference>
<evidence type="ECO:0000256" key="4">
    <source>
        <dbReference type="ARBA" id="ARBA00022975"/>
    </source>
</evidence>
<dbReference type="AlphaFoldDB" id="A0A0W1KJ45"/>
<dbReference type="SMART" id="SM00934">
    <property type="entry name" value="OMPdecase"/>
    <property type="match status" value="1"/>
</dbReference>
<keyword evidence="4 6" id="KW-0665">Pyrimidine biosynthesis</keyword>
<sequence length="251" mass="25094">MSEMAGGVAGAAGDGDMAGAAGRVIVALDLPEGEALALADMLPRGAWLKVGMTLFYAAGPRIVTELKARGFHVFLDLKLHDIPHQVRAASAVLGELGADLLTVHGAGGADMVAAAREGLTRVGAPTKILAVTVLTSMDAAGLEQIGVGRALPDQVRELARASYAAGADGVICSPLEAGDLRGVLGPEALIVTPGVRPAGADIGDQSRVATPGAAVKDGASHVVVGRPITQAADPAAAFEAIAADIRGNNAH</sequence>
<dbReference type="EMBL" id="LNIZ01000008">
    <property type="protein sequence ID" value="KTF03593.1"/>
    <property type="molecule type" value="Genomic_DNA"/>
</dbReference>
<dbReference type="Proteomes" id="UP000054404">
    <property type="component" value="Unassembled WGS sequence"/>
</dbReference>
<dbReference type="UniPathway" id="UPA00070">
    <property type="reaction ID" value="UER00120"/>
</dbReference>
<dbReference type="PATRIC" id="fig|59561.3.peg.1546"/>
<evidence type="ECO:0000256" key="2">
    <source>
        <dbReference type="ARBA" id="ARBA00004861"/>
    </source>
</evidence>
<dbReference type="PANTHER" id="PTHR32119">
    <property type="entry name" value="OROTIDINE 5'-PHOSPHATE DECARBOXYLASE"/>
    <property type="match status" value="1"/>
</dbReference>
<evidence type="ECO:0000256" key="5">
    <source>
        <dbReference type="ARBA" id="ARBA00023239"/>
    </source>
</evidence>
<comment type="subunit">
    <text evidence="6">Homodimer.</text>
</comment>
<feature type="binding site" evidence="6 8">
    <location>
        <position position="226"/>
    </location>
    <ligand>
        <name>substrate</name>
    </ligand>
</feature>
<feature type="domain" description="Orotidine 5'-phosphate decarboxylase" evidence="9">
    <location>
        <begin position="23"/>
        <end position="241"/>
    </location>
</feature>
<dbReference type="NCBIfam" id="NF001273">
    <property type="entry name" value="PRK00230.1"/>
    <property type="match status" value="1"/>
</dbReference>
<keyword evidence="5 6" id="KW-0456">Lyase</keyword>
<dbReference type="NCBIfam" id="TIGR01740">
    <property type="entry name" value="pyrF"/>
    <property type="match status" value="1"/>
</dbReference>
<feature type="active site" description="For OMPdecase activity" evidence="7">
    <location>
        <position position="76"/>
    </location>
</feature>
<evidence type="ECO:0000256" key="1">
    <source>
        <dbReference type="ARBA" id="ARBA00002356"/>
    </source>
</evidence>
<dbReference type="GO" id="GO:0004590">
    <property type="term" value="F:orotidine-5'-phosphate decarboxylase activity"/>
    <property type="evidence" value="ECO:0007669"/>
    <property type="project" value="UniProtKB-UniRule"/>
</dbReference>
<dbReference type="InterPro" id="IPR001754">
    <property type="entry name" value="OMPdeCOase_dom"/>
</dbReference>
<keyword evidence="11" id="KW-1185">Reference proteome</keyword>
<dbReference type="HAMAP" id="MF_01200_B">
    <property type="entry name" value="OMPdecase_type1_B"/>
    <property type="match status" value="1"/>
</dbReference>
<accession>A0A0W1KJ45</accession>
<dbReference type="InterPro" id="IPR011060">
    <property type="entry name" value="RibuloseP-bd_barrel"/>
</dbReference>
<evidence type="ECO:0000256" key="6">
    <source>
        <dbReference type="HAMAP-Rule" id="MF_01200"/>
    </source>
</evidence>
<comment type="similarity">
    <text evidence="6">Belongs to the OMP decarboxylase family. Type 1 subfamily.</text>
</comment>
<evidence type="ECO:0000256" key="7">
    <source>
        <dbReference type="PIRSR" id="PIRSR614732-1"/>
    </source>
</evidence>
<comment type="catalytic activity">
    <reaction evidence="6">
        <text>orotidine 5'-phosphate + H(+) = UMP + CO2</text>
        <dbReference type="Rhea" id="RHEA:11596"/>
        <dbReference type="ChEBI" id="CHEBI:15378"/>
        <dbReference type="ChEBI" id="CHEBI:16526"/>
        <dbReference type="ChEBI" id="CHEBI:57538"/>
        <dbReference type="ChEBI" id="CHEBI:57865"/>
        <dbReference type="EC" id="4.1.1.23"/>
    </reaction>
</comment>
<gene>
    <name evidence="6 10" type="primary">pyrF</name>
    <name evidence="10" type="ORF">AQZ59_01552</name>
</gene>
<dbReference type="InterPro" id="IPR013785">
    <property type="entry name" value="Aldolase_TIM"/>
</dbReference>
<feature type="binding site" evidence="6 8">
    <location>
        <position position="49"/>
    </location>
    <ligand>
        <name>substrate</name>
    </ligand>
</feature>
<protein>
    <recommendedName>
        <fullName evidence="6">Orotidine 5'-phosphate decarboxylase</fullName>
        <ecNumber evidence="6">4.1.1.23</ecNumber>
    </recommendedName>
    <alternativeName>
        <fullName evidence="6">OMP decarboxylase</fullName>
        <shortName evidence="6">OMPDCase</shortName>
        <shortName evidence="6">OMPdecase</shortName>
    </alternativeName>
</protein>
<keyword evidence="3 6" id="KW-0210">Decarboxylase</keyword>
<comment type="caution">
    <text evidence="10">The sequence shown here is derived from an EMBL/GenBank/DDBJ whole genome shotgun (WGS) entry which is preliminary data.</text>
</comment>
<feature type="active site" description="For OMPdecase activity" evidence="7">
    <location>
        <position position="78"/>
    </location>
</feature>
<dbReference type="SUPFAM" id="SSF51366">
    <property type="entry name" value="Ribulose-phoshate binding barrel"/>
    <property type="match status" value="1"/>
</dbReference>
<comment type="pathway">
    <text evidence="2 6">Pyrimidine metabolism; UMP biosynthesis via de novo pathway; UMP from orotate: step 2/2.</text>
</comment>
<feature type="binding site" evidence="6 8">
    <location>
        <position position="29"/>
    </location>
    <ligand>
        <name>substrate</name>
    </ligand>
</feature>
<dbReference type="EC" id="4.1.1.23" evidence="6"/>
<feature type="binding site" evidence="6 8">
    <location>
        <position position="205"/>
    </location>
    <ligand>
        <name>substrate</name>
    </ligand>
</feature>
<feature type="binding site" evidence="6 8">
    <location>
        <position position="135"/>
    </location>
    <ligand>
        <name>substrate</name>
    </ligand>
</feature>
<proteinExistence type="inferred from homology"/>
<dbReference type="GO" id="GO:0006207">
    <property type="term" value="P:'de novo' pyrimidine nucleobase biosynthetic process"/>
    <property type="evidence" value="ECO:0007669"/>
    <property type="project" value="InterPro"/>
</dbReference>
<evidence type="ECO:0000256" key="8">
    <source>
        <dbReference type="PIRSR" id="PIRSR614732-2"/>
    </source>
</evidence>
<comment type="function">
    <text evidence="1 6">Catalyzes the decarboxylation of orotidine 5'-monophosphate (OMP) to uridine 5'-monophosphate (UMP).</text>
</comment>
<feature type="binding site" evidence="6 8">
    <location>
        <position position="196"/>
    </location>
    <ligand>
        <name>substrate</name>
    </ligand>
</feature>
<dbReference type="GO" id="GO:0005829">
    <property type="term" value="C:cytosol"/>
    <property type="evidence" value="ECO:0007669"/>
    <property type="project" value="TreeGrafter"/>
</dbReference>
<dbReference type="CDD" id="cd04725">
    <property type="entry name" value="OMP_decarboxylase_like"/>
    <property type="match status" value="1"/>
</dbReference>
<feature type="binding site" evidence="6 8">
    <location>
        <position position="225"/>
    </location>
    <ligand>
        <name>substrate</name>
    </ligand>
</feature>